<dbReference type="Proteomes" id="UP000392064">
    <property type="component" value="Chromosome"/>
</dbReference>
<gene>
    <name evidence="3" type="ORF">GEV26_17770</name>
</gene>
<evidence type="ECO:0000256" key="2">
    <source>
        <dbReference type="SAM" id="SignalP"/>
    </source>
</evidence>
<dbReference type="InterPro" id="IPR013783">
    <property type="entry name" value="Ig-like_fold"/>
</dbReference>
<evidence type="ECO:0000313" key="4">
    <source>
        <dbReference type="Proteomes" id="UP000392064"/>
    </source>
</evidence>
<dbReference type="RefSeq" id="WP_153654880.1">
    <property type="nucleotide sequence ID" value="NZ_CP045737.1"/>
</dbReference>
<dbReference type="Pfam" id="PF19516">
    <property type="entry name" value="DUF6049"/>
    <property type="match status" value="1"/>
</dbReference>
<dbReference type="AlphaFoldDB" id="A0A5Q2MJ46"/>
<protein>
    <recommendedName>
        <fullName evidence="5">Glycoprotein</fullName>
    </recommendedName>
</protein>
<proteinExistence type="predicted"/>
<evidence type="ECO:0000256" key="1">
    <source>
        <dbReference type="SAM" id="Phobius"/>
    </source>
</evidence>
<evidence type="ECO:0000313" key="3">
    <source>
        <dbReference type="EMBL" id="QGG43077.1"/>
    </source>
</evidence>
<keyword evidence="2" id="KW-0732">Signal</keyword>
<keyword evidence="1" id="KW-1133">Transmembrane helix</keyword>
<keyword evidence="1" id="KW-0472">Membrane</keyword>
<feature type="chain" id="PRO_5024319972" description="Glycoprotein" evidence="2">
    <location>
        <begin position="30"/>
        <end position="688"/>
    </location>
</feature>
<feature type="transmembrane region" description="Helical" evidence="1">
    <location>
        <begin position="648"/>
        <end position="668"/>
    </location>
</feature>
<sequence>MSSPRRTILVALLVTILGAVLAPVVPAQAAGEDPDLQVSIRSLDPSRLTRGADVTMTGTVTNRNDHAWTAAQVYLVIPASPFTTRAQVDEAMANSKAYTGVRVVETGAFDELGDLAPSQTKRFRISVPYEQLGITGAEGVYPVGVQVLATDTDGSRSPEALAGATTTLPLISSDREAVPTSILWPFLMTDTRTGEGTYARPDRLLRAVSPGGQLRNLLDLASGSSGGGAGTALVDPALLVGVDDLANARHLPDDLELTDEQRAGAASFLEDLLQYARTHSPWILGYDRPDVLALAENPDLEGPLVRAIDRATDTVLAKYQLSGRRVSWPTRDGVTRGLLSNQRGSGDSPVIVSSSSLPDWEPRLGSLVQYTSAKGPLPLLVNDPKPTGSTGPETVLVLRQRVLSDAALAVLERAIDPDSRADSFTMVDPQWDPGVRWSTGQLSTAFTVPFTRATSLDALLTQRLVSYKGDVPTTAEARPLSRAQVLKATEIVEMGATLSSIISQSADVDDTLAREVASVLGVRWRLDRSAGLVLATSYARRISSELDKISIEAPPSVTLSSSKGGFPLTIRNDTDEAIRIGVDLDSSNPALTIPTLDDVDVAAGERRTITVQVDLGRQRTTFLTAHLVTANGTDVGSPTTFKVRSSSIGTVLWVAMGLAALFVLAALVRRFHRRRTASSAMPVGDDDD</sequence>
<dbReference type="Gene3D" id="2.60.40.10">
    <property type="entry name" value="Immunoglobulins"/>
    <property type="match status" value="1"/>
</dbReference>
<dbReference type="InterPro" id="IPR006311">
    <property type="entry name" value="TAT_signal"/>
</dbReference>
<dbReference type="PROSITE" id="PS51318">
    <property type="entry name" value="TAT"/>
    <property type="match status" value="1"/>
</dbReference>
<name>A0A5Q2MJ46_9ACTN</name>
<dbReference type="GO" id="GO:0005975">
    <property type="term" value="P:carbohydrate metabolic process"/>
    <property type="evidence" value="ECO:0007669"/>
    <property type="project" value="UniProtKB-ARBA"/>
</dbReference>
<keyword evidence="4" id="KW-1185">Reference proteome</keyword>
<evidence type="ECO:0008006" key="5">
    <source>
        <dbReference type="Google" id="ProtNLM"/>
    </source>
</evidence>
<dbReference type="KEGG" id="aef:GEV26_17770"/>
<accession>A0A5Q2MJ46</accession>
<dbReference type="EMBL" id="CP045737">
    <property type="protein sequence ID" value="QGG43077.1"/>
    <property type="molecule type" value="Genomic_DNA"/>
</dbReference>
<dbReference type="InterPro" id="IPR046112">
    <property type="entry name" value="DUF6049"/>
</dbReference>
<feature type="signal peptide" evidence="2">
    <location>
        <begin position="1"/>
        <end position="29"/>
    </location>
</feature>
<keyword evidence="1" id="KW-0812">Transmembrane</keyword>
<organism evidence="3 4">
    <name type="scientific">Aeromicrobium yanjiei</name>
    <dbReference type="NCBI Taxonomy" id="2662028"/>
    <lineage>
        <taxon>Bacteria</taxon>
        <taxon>Bacillati</taxon>
        <taxon>Actinomycetota</taxon>
        <taxon>Actinomycetes</taxon>
        <taxon>Propionibacteriales</taxon>
        <taxon>Nocardioidaceae</taxon>
        <taxon>Aeromicrobium</taxon>
    </lineage>
</organism>
<reference evidence="3 4" key="1">
    <citation type="submission" date="2019-11" db="EMBL/GenBank/DDBJ databases">
        <authorList>
            <person name="Li J."/>
        </authorList>
    </citation>
    <scope>NUCLEOTIDE SEQUENCE [LARGE SCALE GENOMIC DNA]</scope>
    <source>
        <strain evidence="3 4">MF47</strain>
    </source>
</reference>